<feature type="transmembrane region" description="Helical" evidence="2">
    <location>
        <begin position="238"/>
        <end position="264"/>
    </location>
</feature>
<dbReference type="HOGENOM" id="CLU_041452_0_0_1"/>
<evidence type="ECO:0000256" key="2">
    <source>
        <dbReference type="SAM" id="Phobius"/>
    </source>
</evidence>
<feature type="transmembrane region" description="Helical" evidence="2">
    <location>
        <begin position="325"/>
        <end position="346"/>
    </location>
</feature>
<proteinExistence type="predicted"/>
<dbReference type="PANTHER" id="PTHR41807:SF1">
    <property type="entry name" value="GLUTATHIONE TRANSFERASE 3"/>
    <property type="match status" value="1"/>
</dbReference>
<dbReference type="GeneID" id="25280430"/>
<evidence type="ECO:0000256" key="1">
    <source>
        <dbReference type="SAM" id="MobiDB-lite"/>
    </source>
</evidence>
<protein>
    <submittedName>
        <fullName evidence="3">Uncharacterized protein</fullName>
    </submittedName>
</protein>
<dbReference type="InterPro" id="IPR038872">
    <property type="entry name" value="Put_GTT3"/>
</dbReference>
<dbReference type="Proteomes" id="UP000027920">
    <property type="component" value="Unassembled WGS sequence"/>
</dbReference>
<comment type="caution">
    <text evidence="3">The sequence shown here is derived from an EMBL/GenBank/DDBJ whole genome shotgun (WGS) entry which is preliminary data.</text>
</comment>
<feature type="transmembrane region" description="Helical" evidence="2">
    <location>
        <begin position="285"/>
        <end position="305"/>
    </location>
</feature>
<keyword evidence="2" id="KW-1133">Transmembrane helix</keyword>
<accession>A0A072PCS9</accession>
<gene>
    <name evidence="3" type="ORF">A1O9_05505</name>
</gene>
<dbReference type="GO" id="GO:0016020">
    <property type="term" value="C:membrane"/>
    <property type="evidence" value="ECO:0007669"/>
    <property type="project" value="TreeGrafter"/>
</dbReference>
<sequence>MSSGLPYLQKLRKSDLTEFAETSRLSDYAGLKKAELEIALDEHLRANSTTYAKDPSLSEYYKRLASSSRSPTKRIAEKVSEVVKSDEDAPVPAKKVRRKTTTAPVEETTDTDSPAGALIKSPAKELARRSSMLTSQIPMPPSPAAVTDAIDQQTRRIRTSISHAYDRTQIHQYADSTRDLLSSPLTVSILAILLEAYGLRGKILPNKILTEVPALPYLTTKPIPVKVPDLFLLLEQKFWAPFTLWFLASLIVPAIISYFINLPLKAHPSYTYSTRRATLEANSQLQFDPFVFNLAKGLLAYLIYAQHFDLGGLYTHHTIATVNESILGGYFSILISSGLGAAVGLYEAVLKK</sequence>
<keyword evidence="4" id="KW-1185">Reference proteome</keyword>
<evidence type="ECO:0000313" key="3">
    <source>
        <dbReference type="EMBL" id="KEF57587.1"/>
    </source>
</evidence>
<dbReference type="OrthoDB" id="4034134at2759"/>
<keyword evidence="2" id="KW-0472">Membrane</keyword>
<dbReference type="EMBL" id="AMGV01000004">
    <property type="protein sequence ID" value="KEF57587.1"/>
    <property type="molecule type" value="Genomic_DNA"/>
</dbReference>
<keyword evidence="2" id="KW-0812">Transmembrane</keyword>
<reference evidence="3 4" key="1">
    <citation type="submission" date="2013-03" db="EMBL/GenBank/DDBJ databases">
        <title>The Genome Sequence of Exophiala aquamarina CBS 119918.</title>
        <authorList>
            <consortium name="The Broad Institute Genomics Platform"/>
            <person name="Cuomo C."/>
            <person name="de Hoog S."/>
            <person name="Gorbushina A."/>
            <person name="Walker B."/>
            <person name="Young S.K."/>
            <person name="Zeng Q."/>
            <person name="Gargeya S."/>
            <person name="Fitzgerald M."/>
            <person name="Haas B."/>
            <person name="Abouelleil A."/>
            <person name="Allen A.W."/>
            <person name="Alvarado L."/>
            <person name="Arachchi H.M."/>
            <person name="Berlin A.M."/>
            <person name="Chapman S.B."/>
            <person name="Gainer-Dewar J."/>
            <person name="Goldberg J."/>
            <person name="Griggs A."/>
            <person name="Gujja S."/>
            <person name="Hansen M."/>
            <person name="Howarth C."/>
            <person name="Imamovic A."/>
            <person name="Ireland A."/>
            <person name="Larimer J."/>
            <person name="McCowan C."/>
            <person name="Murphy C."/>
            <person name="Pearson M."/>
            <person name="Poon T.W."/>
            <person name="Priest M."/>
            <person name="Roberts A."/>
            <person name="Saif S."/>
            <person name="Shea T."/>
            <person name="Sisk P."/>
            <person name="Sykes S."/>
            <person name="Wortman J."/>
            <person name="Nusbaum C."/>
            <person name="Birren B."/>
        </authorList>
    </citation>
    <scope>NUCLEOTIDE SEQUENCE [LARGE SCALE GENOMIC DNA]</scope>
    <source>
        <strain evidence="3 4">CBS 119918</strain>
    </source>
</reference>
<feature type="region of interest" description="Disordered" evidence="1">
    <location>
        <begin position="81"/>
        <end position="117"/>
    </location>
</feature>
<dbReference type="STRING" id="1182545.A0A072PCS9"/>
<dbReference type="PANTHER" id="PTHR41807">
    <property type="entry name" value="GLUTATHIONE TRANSFERASE 3"/>
    <property type="match status" value="1"/>
</dbReference>
<organism evidence="3 4">
    <name type="scientific">Exophiala aquamarina CBS 119918</name>
    <dbReference type="NCBI Taxonomy" id="1182545"/>
    <lineage>
        <taxon>Eukaryota</taxon>
        <taxon>Fungi</taxon>
        <taxon>Dikarya</taxon>
        <taxon>Ascomycota</taxon>
        <taxon>Pezizomycotina</taxon>
        <taxon>Eurotiomycetes</taxon>
        <taxon>Chaetothyriomycetidae</taxon>
        <taxon>Chaetothyriales</taxon>
        <taxon>Herpotrichiellaceae</taxon>
        <taxon>Exophiala</taxon>
    </lineage>
</organism>
<dbReference type="RefSeq" id="XP_013260177.1">
    <property type="nucleotide sequence ID" value="XM_013404723.1"/>
</dbReference>
<dbReference type="VEuPathDB" id="FungiDB:A1O9_05505"/>
<evidence type="ECO:0000313" key="4">
    <source>
        <dbReference type="Proteomes" id="UP000027920"/>
    </source>
</evidence>
<dbReference type="AlphaFoldDB" id="A0A072PCS9"/>
<name>A0A072PCS9_9EURO</name>